<protein>
    <submittedName>
        <fullName evidence="9">GtrA family protein</fullName>
    </submittedName>
</protein>
<dbReference type="KEGG" id="app:CAP2UW1_1388"/>
<proteinExistence type="inferred from homology"/>
<evidence type="ECO:0000259" key="8">
    <source>
        <dbReference type="Pfam" id="PF04138"/>
    </source>
</evidence>
<evidence type="ECO:0000256" key="3">
    <source>
        <dbReference type="ARBA" id="ARBA00022692"/>
    </source>
</evidence>
<dbReference type="STRING" id="522306.CAP2UW1_1388"/>
<dbReference type="PANTHER" id="PTHR38459">
    <property type="entry name" value="PROPHAGE BACTOPRENOL-LINKED GLUCOSE TRANSLOCASE HOMOLOG"/>
    <property type="match status" value="1"/>
</dbReference>
<dbReference type="InterPro" id="IPR007267">
    <property type="entry name" value="GtrA_DPMS_TM"/>
</dbReference>
<reference evidence="9" key="2">
    <citation type="submission" date="2009-09" db="EMBL/GenBank/DDBJ databases">
        <title>Complete sequence of chromosome of Candidatus Accumulibacter phosphatis clade IIA str. UW-1.</title>
        <authorList>
            <consortium name="US DOE Joint Genome Institute"/>
            <person name="Martin H.G."/>
            <person name="Ivanova N."/>
            <person name="Kunin V."/>
            <person name="Warnecke F."/>
            <person name="Barry K."/>
            <person name="He S."/>
            <person name="Salamov A."/>
            <person name="Szeto E."/>
            <person name="Dalin E."/>
            <person name="Pangilinan J.L."/>
            <person name="Lapidus A."/>
            <person name="Lowry S."/>
            <person name="Kyrpides N.C."/>
            <person name="McMahon K.D."/>
            <person name="Hugenholtz P."/>
        </authorList>
    </citation>
    <scope>NUCLEOTIDE SEQUENCE [LARGE SCALE GENOMIC DNA]</scope>
    <source>
        <strain evidence="9">UW-1</strain>
    </source>
</reference>
<dbReference type="PROSITE" id="PS51257">
    <property type="entry name" value="PROKAR_LIPOPROTEIN"/>
    <property type="match status" value="1"/>
</dbReference>
<organism evidence="9">
    <name type="scientific">Accumulibacter regalis</name>
    <dbReference type="NCBI Taxonomy" id="522306"/>
    <lineage>
        <taxon>Bacteria</taxon>
        <taxon>Pseudomonadati</taxon>
        <taxon>Pseudomonadota</taxon>
        <taxon>Betaproteobacteria</taxon>
        <taxon>Candidatus Accumulibacter</taxon>
    </lineage>
</organism>
<evidence type="ECO:0000256" key="2">
    <source>
        <dbReference type="ARBA" id="ARBA00009399"/>
    </source>
</evidence>
<evidence type="ECO:0000313" key="9">
    <source>
        <dbReference type="EMBL" id="ACV34712.1"/>
    </source>
</evidence>
<feature type="transmembrane region" description="Helical" evidence="6">
    <location>
        <begin position="38"/>
        <end position="59"/>
    </location>
</feature>
<dbReference type="AlphaFoldDB" id="C7RSJ9"/>
<sequence precursor="true">MKALLRQLAWFVAVGCAAAATHWTTAVAGIACLGLLPAVANLIGWSIALVVSFSGHYFLTFRRQTKTLLPALGRFFAIATGGFAINELAFVYLLKATDIPYYWLLAIILVAIAALTFVLSRYWAFQHSS</sequence>
<accession>C7RSJ9</accession>
<keyword evidence="7" id="KW-0732">Signal</keyword>
<feature type="signal peptide" evidence="7">
    <location>
        <begin position="1"/>
        <end position="19"/>
    </location>
</feature>
<feature type="transmembrane region" description="Helical" evidence="6">
    <location>
        <begin position="100"/>
        <end position="124"/>
    </location>
</feature>
<evidence type="ECO:0000256" key="6">
    <source>
        <dbReference type="SAM" id="Phobius"/>
    </source>
</evidence>
<dbReference type="GO" id="GO:0000271">
    <property type="term" value="P:polysaccharide biosynthetic process"/>
    <property type="evidence" value="ECO:0007669"/>
    <property type="project" value="InterPro"/>
</dbReference>
<evidence type="ECO:0000256" key="4">
    <source>
        <dbReference type="ARBA" id="ARBA00022989"/>
    </source>
</evidence>
<keyword evidence="3 6" id="KW-0812">Transmembrane</keyword>
<evidence type="ECO:0000256" key="5">
    <source>
        <dbReference type="ARBA" id="ARBA00023136"/>
    </source>
</evidence>
<keyword evidence="4 6" id="KW-1133">Transmembrane helix</keyword>
<dbReference type="Pfam" id="PF04138">
    <property type="entry name" value="GtrA_DPMS_TM"/>
    <property type="match status" value="1"/>
</dbReference>
<feature type="chain" id="PRO_5002983788" evidence="7">
    <location>
        <begin position="20"/>
        <end position="129"/>
    </location>
</feature>
<dbReference type="EMBL" id="CP001715">
    <property type="protein sequence ID" value="ACV34712.1"/>
    <property type="molecule type" value="Genomic_DNA"/>
</dbReference>
<name>C7RSJ9_ACCRE</name>
<comment type="similarity">
    <text evidence="2">Belongs to the GtrA family.</text>
</comment>
<dbReference type="HOGENOM" id="CLU_083873_6_4_4"/>
<keyword evidence="5 6" id="KW-0472">Membrane</keyword>
<comment type="subcellular location">
    <subcellularLocation>
        <location evidence="1">Membrane</location>
        <topology evidence="1">Multi-pass membrane protein</topology>
    </subcellularLocation>
</comment>
<dbReference type="OrthoDB" id="8562382at2"/>
<dbReference type="PANTHER" id="PTHR38459:SF1">
    <property type="entry name" value="PROPHAGE BACTOPRENOL-LINKED GLUCOSE TRANSLOCASE HOMOLOG"/>
    <property type="match status" value="1"/>
</dbReference>
<dbReference type="GO" id="GO:0005886">
    <property type="term" value="C:plasma membrane"/>
    <property type="evidence" value="ECO:0007669"/>
    <property type="project" value="TreeGrafter"/>
</dbReference>
<dbReference type="eggNOG" id="COG2246">
    <property type="taxonomic scope" value="Bacteria"/>
</dbReference>
<evidence type="ECO:0000256" key="7">
    <source>
        <dbReference type="SAM" id="SignalP"/>
    </source>
</evidence>
<evidence type="ECO:0000256" key="1">
    <source>
        <dbReference type="ARBA" id="ARBA00004141"/>
    </source>
</evidence>
<reference evidence="9" key="1">
    <citation type="submission" date="2009-08" db="EMBL/GenBank/DDBJ databases">
        <authorList>
            <consortium name="US DOE Joint Genome Institute"/>
            <person name="Lucas S."/>
            <person name="Copeland A."/>
            <person name="Lapidus A."/>
            <person name="Glavina del Rio T."/>
            <person name="Dalin E."/>
            <person name="Tice H."/>
            <person name="Bruce D."/>
            <person name="Barry K."/>
            <person name="Pitluck S."/>
            <person name="Lowry S."/>
            <person name="Larimer F."/>
            <person name="Land M."/>
            <person name="Hauser L."/>
            <person name="Kyrpides N."/>
            <person name="Ivanova N."/>
            <person name="McMahon K.D."/>
            <person name="Hugenholtz P."/>
        </authorList>
    </citation>
    <scope>NUCLEOTIDE SEQUENCE</scope>
    <source>
        <strain evidence="9">UW-1</strain>
    </source>
</reference>
<feature type="domain" description="GtrA/DPMS transmembrane" evidence="8">
    <location>
        <begin position="11"/>
        <end position="125"/>
    </location>
</feature>
<feature type="transmembrane region" description="Helical" evidence="6">
    <location>
        <begin position="71"/>
        <end position="94"/>
    </location>
</feature>
<dbReference type="InterPro" id="IPR051401">
    <property type="entry name" value="GtrA_CellWall_Glycosyl"/>
</dbReference>
<gene>
    <name evidence="9" type="ordered locus">CAP2UW1_1388</name>
</gene>